<dbReference type="AlphaFoldDB" id="A0A6N6MFH9"/>
<dbReference type="EMBL" id="WAAT01000036">
    <property type="protein sequence ID" value="KAB1068518.1"/>
    <property type="molecule type" value="Genomic_DNA"/>
</dbReference>
<keyword evidence="2" id="KW-1185">Reference proteome</keyword>
<proteinExistence type="predicted"/>
<evidence type="ECO:0000313" key="1">
    <source>
        <dbReference type="EMBL" id="KAB1068518.1"/>
    </source>
</evidence>
<gene>
    <name evidence="1" type="ORF">F6U93_06200</name>
</gene>
<organism evidence="1 2">
    <name type="scientific">Pseudotamlana haliotis</name>
    <dbReference type="NCBI Taxonomy" id="2614804"/>
    <lineage>
        <taxon>Bacteria</taxon>
        <taxon>Pseudomonadati</taxon>
        <taxon>Bacteroidota</taxon>
        <taxon>Flavobacteriia</taxon>
        <taxon>Flavobacteriales</taxon>
        <taxon>Flavobacteriaceae</taxon>
        <taxon>Pseudotamlana</taxon>
    </lineage>
</organism>
<name>A0A6N6MFH9_9FLAO</name>
<accession>A0A6N6MFH9</accession>
<sequence>MRIFIITFLVISQSLFSQETEKKTYNIGVVKPTKAEIEKSLGVYKDTIELAYKNQYYSYRERLKEIIETKADFYPEDMRDDFEKSKINAKAELKEMDSLKSQFLSFKYQELISYYSTSILNMAFNEYEPYSSIYEIRNSEIKTNGIFDYAENNNLDFIVTFENIKAYEKNENFEMSITLKLYSREEKKIIVEKEIYGNTNSYGGMWTCGNPLTCLFITSVKETIGILVPKIKQLN</sequence>
<evidence type="ECO:0000313" key="2">
    <source>
        <dbReference type="Proteomes" id="UP000441333"/>
    </source>
</evidence>
<dbReference type="RefSeq" id="WP_150937921.1">
    <property type="nucleotide sequence ID" value="NZ_WAAT01000036.1"/>
</dbReference>
<dbReference type="Proteomes" id="UP000441333">
    <property type="component" value="Unassembled WGS sequence"/>
</dbReference>
<reference evidence="1 2" key="1">
    <citation type="submission" date="2019-09" db="EMBL/GenBank/DDBJ databases">
        <authorList>
            <person name="Cao W.R."/>
        </authorList>
    </citation>
    <scope>NUCLEOTIDE SEQUENCE [LARGE SCALE GENOMIC DNA]</scope>
    <source>
        <strain evidence="1 2">B1N29</strain>
    </source>
</reference>
<protein>
    <submittedName>
        <fullName evidence="1">Uncharacterized protein</fullName>
    </submittedName>
</protein>
<comment type="caution">
    <text evidence="1">The sequence shown here is derived from an EMBL/GenBank/DDBJ whole genome shotgun (WGS) entry which is preliminary data.</text>
</comment>